<name>A0A419AS30_PECCA</name>
<accession>A0A419AS30</accession>
<dbReference type="PANTHER" id="PTHR43201:SF32">
    <property type="entry name" value="2-SUCCINYLBENZOATE--COA LIGASE, CHLOROPLASTIC_PEROXISOMAL"/>
    <property type="match status" value="1"/>
</dbReference>
<dbReference type="AlphaFoldDB" id="A0A419AS30"/>
<dbReference type="Pfam" id="PF00501">
    <property type="entry name" value="AMP-binding"/>
    <property type="match status" value="1"/>
</dbReference>
<proteinExistence type="predicted"/>
<dbReference type="EMBL" id="QZDH01000057">
    <property type="protein sequence ID" value="RJL48230.1"/>
    <property type="molecule type" value="Genomic_DNA"/>
</dbReference>
<dbReference type="GO" id="GO:0031956">
    <property type="term" value="F:medium-chain fatty acid-CoA ligase activity"/>
    <property type="evidence" value="ECO:0007669"/>
    <property type="project" value="TreeGrafter"/>
</dbReference>
<comment type="caution">
    <text evidence="2">The sequence shown here is derived from an EMBL/GenBank/DDBJ whole genome shotgun (WGS) entry which is preliminary data.</text>
</comment>
<evidence type="ECO:0000259" key="1">
    <source>
        <dbReference type="Pfam" id="PF00501"/>
    </source>
</evidence>
<dbReference type="Gene3D" id="3.40.50.150">
    <property type="entry name" value="Vaccinia Virus protein VP39"/>
    <property type="match status" value="1"/>
</dbReference>
<dbReference type="InterPro" id="IPR020845">
    <property type="entry name" value="AMP-binding_CS"/>
</dbReference>
<dbReference type="Gene3D" id="3.40.50.12780">
    <property type="entry name" value="N-terminal domain of ligase-like"/>
    <property type="match status" value="1"/>
</dbReference>
<dbReference type="PROSITE" id="PS00455">
    <property type="entry name" value="AMP_BINDING"/>
    <property type="match status" value="1"/>
</dbReference>
<dbReference type="RefSeq" id="WP_119874657.1">
    <property type="nucleotide sequence ID" value="NZ_QZDH01000057.1"/>
</dbReference>
<dbReference type="SUPFAM" id="SSF53335">
    <property type="entry name" value="S-adenosyl-L-methionine-dependent methyltransferases"/>
    <property type="match status" value="1"/>
</dbReference>
<gene>
    <name evidence="2" type="ORF">D5071_18305</name>
</gene>
<evidence type="ECO:0000313" key="3">
    <source>
        <dbReference type="Proteomes" id="UP000283655"/>
    </source>
</evidence>
<dbReference type="SUPFAM" id="SSF56801">
    <property type="entry name" value="Acetyl-CoA synthetase-like"/>
    <property type="match status" value="1"/>
</dbReference>
<dbReference type="Proteomes" id="UP000283655">
    <property type="component" value="Unassembled WGS sequence"/>
</dbReference>
<organism evidence="2 3">
    <name type="scientific">Pectobacterium carotovorum</name>
    <name type="common">Erwinia carotovora</name>
    <dbReference type="NCBI Taxonomy" id="554"/>
    <lineage>
        <taxon>Bacteria</taxon>
        <taxon>Pseudomonadati</taxon>
        <taxon>Pseudomonadota</taxon>
        <taxon>Gammaproteobacteria</taxon>
        <taxon>Enterobacterales</taxon>
        <taxon>Pectobacteriaceae</taxon>
        <taxon>Pectobacterium</taxon>
    </lineage>
</organism>
<evidence type="ECO:0000313" key="2">
    <source>
        <dbReference type="EMBL" id="RJL48230.1"/>
    </source>
</evidence>
<dbReference type="PANTHER" id="PTHR43201">
    <property type="entry name" value="ACYL-COA SYNTHETASE"/>
    <property type="match status" value="1"/>
</dbReference>
<dbReference type="InterPro" id="IPR042099">
    <property type="entry name" value="ANL_N_sf"/>
</dbReference>
<dbReference type="GO" id="GO:0006631">
    <property type="term" value="P:fatty acid metabolic process"/>
    <property type="evidence" value="ECO:0007669"/>
    <property type="project" value="TreeGrafter"/>
</dbReference>
<sequence>MDLITSEKSIENIELSVLEQIPSGERILVSLPNGIMLARVLIHAYTSGIVSVPVSPSATAKQISFYADHSEATFLYNKQGLNRLNNAYSNPLDNKAAFIMYTSGSTGDPKGIVLQKPAIEQNARVLSNIHNFKDGHATCLPLFHCNALMMSLIGSHLAGTRLFIQHRFDAYDYFANIRKHRIRTATIVPALLEELVECNPEWPNCLEYLITAAAPLSQSLAKRFYQKYGPRIRQGYGLSEAVNFSFLMPKLSDEDFVRLYIDNYPPVGQILPGQQYRILDSGEVVIGGETIMNGYLKNEEKNRETLTADGWLKTGDVGEMRDGLLVLKGRVKEIINRGGETLYPVDIEKHWESIGLRKPFAAVQIANEKLGEDIGLCIEQGGISDLSMLRKLKPYIPSAVVCAPLKTTSTGKPRRRDMGAKLFSITENDIKYASLLSLAADYADSVISQIGGQPVTVDSPAGYILREAQRLVAHRTAIDGRNTNNSLVEAAPAMQLQKMLVDNINSLVQGEVAGEDIVRKEKGLWTRLMCEWPMDAYARMTADFLIANRLLEGKVLEAGAGVGNTTRLIADAINSDYIRTDCNTQILSKISVRGHCEFYDFNQPGNWRDLDTIFSVNAIHCASDKQATLCHFYQMLKLGGTLVLGEGNNTTNNAGTPWALNGLFGLFDGWWNVSGFLQREEWLQMFITAGFREWGYSQLRSGEHDLGGVLWAVK</sequence>
<dbReference type="CDD" id="cd02440">
    <property type="entry name" value="AdoMet_MTases"/>
    <property type="match status" value="1"/>
</dbReference>
<dbReference type="InterPro" id="IPR029063">
    <property type="entry name" value="SAM-dependent_MTases_sf"/>
</dbReference>
<reference evidence="2 3" key="1">
    <citation type="submission" date="2018-09" db="EMBL/GenBank/DDBJ databases">
        <title>Phylogenetic diversity of Pectobacterium and Dickeya strains causing blackleg disease of potato in Morocco.</title>
        <authorList>
            <person name="Oulghazi S."/>
            <person name="Moumni M."/>
            <person name="Faure D."/>
        </authorList>
    </citation>
    <scope>NUCLEOTIDE SEQUENCE [LARGE SCALE GENOMIC DNA]</scope>
    <source>
        <strain evidence="2 3">S1.15.11.2D</strain>
    </source>
</reference>
<protein>
    <submittedName>
        <fullName evidence="2">Long-chain fatty acid--CoA ligase</fullName>
    </submittedName>
</protein>
<dbReference type="CDD" id="cd04433">
    <property type="entry name" value="AFD_class_I"/>
    <property type="match status" value="1"/>
</dbReference>
<keyword evidence="2" id="KW-0436">Ligase</keyword>
<feature type="domain" description="AMP-dependent synthetase/ligase" evidence="1">
    <location>
        <begin position="92"/>
        <end position="296"/>
    </location>
</feature>
<dbReference type="InterPro" id="IPR000873">
    <property type="entry name" value="AMP-dep_synth/lig_dom"/>
</dbReference>